<proteinExistence type="inferred from homology"/>
<sequence length="281" mass="31837">MSNNSQMIDTHQHLWIISEREYSWLKPEYGVIYDDFGPELIEPQLGPAGVTGTVMVQSADTYADTFYMLDVAAKHKFVKGVVGWVPLNRPDEASAALDVLVKNPVFKGVRNLIHDYPDPKWILKPEVLEGIGHLASRNLVMDFVTINSDHMSCLPVIAEKYPNLKIVIDHLSKPGIKNKEWEPWASDMAKAAKYPNIYAKISGLNTASDSNWSFKDWIPYVDHVVSIFGSNRVMLGGDWPVILLANDYQTVWKAQQDVIAHLSQDQQDDIKYRTATKFYSL</sequence>
<evidence type="ECO:0000313" key="3">
    <source>
        <dbReference type="EMBL" id="CAB4588539.1"/>
    </source>
</evidence>
<reference evidence="4" key="1">
    <citation type="submission" date="2020-05" db="EMBL/GenBank/DDBJ databases">
        <authorList>
            <person name="Chiriac C."/>
            <person name="Salcher M."/>
            <person name="Ghai R."/>
            <person name="Kavagutti S V."/>
        </authorList>
    </citation>
    <scope>NUCLEOTIDE SEQUENCE</scope>
</reference>
<evidence type="ECO:0000313" key="6">
    <source>
        <dbReference type="EMBL" id="CAB4860132.1"/>
    </source>
</evidence>
<evidence type="ECO:0000313" key="4">
    <source>
        <dbReference type="EMBL" id="CAB4721019.1"/>
    </source>
</evidence>
<dbReference type="PANTHER" id="PTHR43569">
    <property type="entry name" value="AMIDOHYDROLASE"/>
    <property type="match status" value="1"/>
</dbReference>
<dbReference type="PANTHER" id="PTHR43569:SF2">
    <property type="entry name" value="AMIDOHYDROLASE-RELATED DOMAIN-CONTAINING PROTEIN"/>
    <property type="match status" value="1"/>
</dbReference>
<dbReference type="Pfam" id="PF04909">
    <property type="entry name" value="Amidohydro_2"/>
    <property type="match status" value="1"/>
</dbReference>
<evidence type="ECO:0000259" key="2">
    <source>
        <dbReference type="Pfam" id="PF04909"/>
    </source>
</evidence>
<dbReference type="EMBL" id="CAFBLI010000018">
    <property type="protein sequence ID" value="CAB4860132.1"/>
    <property type="molecule type" value="Genomic_DNA"/>
</dbReference>
<dbReference type="GO" id="GO:0016787">
    <property type="term" value="F:hydrolase activity"/>
    <property type="evidence" value="ECO:0007669"/>
    <property type="project" value="InterPro"/>
</dbReference>
<dbReference type="AlphaFoldDB" id="A0A6J6RD61"/>
<protein>
    <submittedName>
        <fullName evidence="4">Unannotated protein</fullName>
    </submittedName>
</protein>
<feature type="domain" description="Amidohydrolase-related" evidence="2">
    <location>
        <begin position="8"/>
        <end position="280"/>
    </location>
</feature>
<dbReference type="SUPFAM" id="SSF51556">
    <property type="entry name" value="Metallo-dependent hydrolases"/>
    <property type="match status" value="1"/>
</dbReference>
<gene>
    <name evidence="3" type="ORF">UFOPK1811_00010</name>
    <name evidence="4" type="ORF">UFOPK2659_00645</name>
    <name evidence="5" type="ORF">UFOPK2922_00573</name>
    <name evidence="6" type="ORF">UFOPK3306_00372</name>
</gene>
<organism evidence="4">
    <name type="scientific">freshwater metagenome</name>
    <dbReference type="NCBI Taxonomy" id="449393"/>
    <lineage>
        <taxon>unclassified sequences</taxon>
        <taxon>metagenomes</taxon>
        <taxon>ecological metagenomes</taxon>
    </lineage>
</organism>
<dbReference type="InterPro" id="IPR052350">
    <property type="entry name" value="Metallo-dep_Lactonases"/>
</dbReference>
<evidence type="ECO:0000313" key="5">
    <source>
        <dbReference type="EMBL" id="CAB4774680.1"/>
    </source>
</evidence>
<accession>A0A6J6RD61</accession>
<name>A0A6J6RD61_9ZZZZ</name>
<dbReference type="EMBL" id="CAEZYJ010000077">
    <property type="protein sequence ID" value="CAB4721019.1"/>
    <property type="molecule type" value="Genomic_DNA"/>
</dbReference>
<dbReference type="EMBL" id="CAEZZS010000019">
    <property type="protein sequence ID" value="CAB4774680.1"/>
    <property type="molecule type" value="Genomic_DNA"/>
</dbReference>
<dbReference type="InterPro" id="IPR032466">
    <property type="entry name" value="Metal_Hydrolase"/>
</dbReference>
<dbReference type="InterPro" id="IPR006680">
    <property type="entry name" value="Amidohydro-rel"/>
</dbReference>
<dbReference type="Gene3D" id="3.20.20.140">
    <property type="entry name" value="Metal-dependent hydrolases"/>
    <property type="match status" value="1"/>
</dbReference>
<evidence type="ECO:0000256" key="1">
    <source>
        <dbReference type="ARBA" id="ARBA00038310"/>
    </source>
</evidence>
<comment type="similarity">
    <text evidence="1">Belongs to the metallo-dependent hydrolases superfamily.</text>
</comment>
<dbReference type="EMBL" id="CAEZUJ010000001">
    <property type="protein sequence ID" value="CAB4588539.1"/>
    <property type="molecule type" value="Genomic_DNA"/>
</dbReference>